<dbReference type="GO" id="GO:0006633">
    <property type="term" value="P:fatty acid biosynthetic process"/>
    <property type="evidence" value="ECO:0007669"/>
    <property type="project" value="TreeGrafter"/>
</dbReference>
<keyword evidence="2" id="KW-0511">Multifunctional enzyme</keyword>
<evidence type="ECO:0000256" key="2">
    <source>
        <dbReference type="ARBA" id="ARBA00023268"/>
    </source>
</evidence>
<feature type="domain" description="Enoyl reductase (ER)" evidence="4">
    <location>
        <begin position="3"/>
        <end position="260"/>
    </location>
</feature>
<dbReference type="Pfam" id="PF08659">
    <property type="entry name" value="KR"/>
    <property type="match status" value="1"/>
</dbReference>
<evidence type="ECO:0000259" key="3">
    <source>
        <dbReference type="SMART" id="SM00822"/>
    </source>
</evidence>
<accession>A0AAD4CBL0</accession>
<proteinExistence type="predicted"/>
<dbReference type="InterPro" id="IPR036291">
    <property type="entry name" value="NAD(P)-bd_dom_sf"/>
</dbReference>
<dbReference type="InterPro" id="IPR050091">
    <property type="entry name" value="PKS_NRPS_Biosynth_Enz"/>
</dbReference>
<dbReference type="SUPFAM" id="SSF51735">
    <property type="entry name" value="NAD(P)-binding Rossmann-fold domains"/>
    <property type="match status" value="2"/>
</dbReference>
<dbReference type="EMBL" id="VCAU01000207">
    <property type="protein sequence ID" value="KAF9882858.1"/>
    <property type="molecule type" value="Genomic_DNA"/>
</dbReference>
<comment type="caution">
    <text evidence="5">The sequence shown here is derived from an EMBL/GenBank/DDBJ whole genome shotgun (WGS) entry which is preliminary data.</text>
</comment>
<protein>
    <submittedName>
        <fullName evidence="5">Uncharacterized protein</fullName>
    </submittedName>
</protein>
<evidence type="ECO:0000313" key="6">
    <source>
        <dbReference type="Proteomes" id="UP001194746"/>
    </source>
</evidence>
<dbReference type="InterPro" id="IPR057326">
    <property type="entry name" value="KR_dom"/>
</dbReference>
<dbReference type="InterPro" id="IPR013968">
    <property type="entry name" value="PKS_KR"/>
</dbReference>
<dbReference type="SMART" id="SM00822">
    <property type="entry name" value="PKS_KR"/>
    <property type="match status" value="1"/>
</dbReference>
<dbReference type="PANTHER" id="PTHR43775:SF49">
    <property type="entry name" value="SYNTHASE, PUTATIVE (JCVI)-RELATED"/>
    <property type="match status" value="1"/>
</dbReference>
<keyword evidence="1" id="KW-0808">Transferase</keyword>
<reference evidence="5" key="2">
    <citation type="submission" date="2020-02" db="EMBL/GenBank/DDBJ databases">
        <authorList>
            <person name="Gilchrist C.L.M."/>
            <person name="Chooi Y.-H."/>
        </authorList>
    </citation>
    <scope>NUCLEOTIDE SEQUENCE</scope>
    <source>
        <strain evidence="5">MST-FP2251</strain>
    </source>
</reference>
<dbReference type="GO" id="GO:0004312">
    <property type="term" value="F:fatty acid synthase activity"/>
    <property type="evidence" value="ECO:0007669"/>
    <property type="project" value="TreeGrafter"/>
</dbReference>
<name>A0AAD4CBL0_ASPNN</name>
<dbReference type="PANTHER" id="PTHR43775">
    <property type="entry name" value="FATTY ACID SYNTHASE"/>
    <property type="match status" value="1"/>
</dbReference>
<dbReference type="GO" id="GO:0016491">
    <property type="term" value="F:oxidoreductase activity"/>
    <property type="evidence" value="ECO:0007669"/>
    <property type="project" value="InterPro"/>
</dbReference>
<dbReference type="Pfam" id="PF13602">
    <property type="entry name" value="ADH_zinc_N_2"/>
    <property type="match status" value="1"/>
</dbReference>
<evidence type="ECO:0000313" key="5">
    <source>
        <dbReference type="EMBL" id="KAF9882858.1"/>
    </source>
</evidence>
<dbReference type="AlphaFoldDB" id="A0AAD4CBL0"/>
<dbReference type="Gene3D" id="3.40.50.720">
    <property type="entry name" value="NAD(P)-binding Rossmann-like Domain"/>
    <property type="match status" value="2"/>
</dbReference>
<sequence>MSFHFDTVEVDKFNVAAARLLDGIIEKTMDGRSPGGQEHEFILRDGCVHIGRCYWDSDTPIRHPSQQYVATKLDIVTPGLLDCGGVGLASIQICQLIGAEIFATVGSEEKADYLVKNYGIPRSNIFHSRDSSFRACLIQATNGRGVDIVLNSLAGELLHASWDCVAPFGKMIELGKRDFLTNGMLSLNPFAGNGAFFGVDLLQVIEHDTEMFKNLVRSFESWYIEGIIKPIPSITHFDAVEVADAFRFLQRGSHIGKIVLNMPHGSPSLLPGSASQQSVKFSGYPSYLLVGGLGGVGRAVSVWMIENDARHLTYLSRSAGTTSGDIAFLQELRELGCAVECVRGSVASMADVRVFQMSLSLEDGPFPDMTYEKWKAAFVPKVQGTWNLHHAVAGQQLDFFVLFGSLVASCGRSYQVNYAAANSFLEAFSQYRQQLGLPCSVLSLGPIEEMGVISRDTKMLQAMRGSGFWMLSEAEVLEALQLALLQCQIRSTIDRNASETDPLVDRISAPLLVGLGSRRLQADSNALQLWGNDIRFSRYAQLDTAGSHESQSGNIELKKLLARIRIDPSTVFQEETRAGIMQELCLLIETYSVAAQEMDMQEKLQMQIDSLMSIEIRYWIRCNMQLDVSLPDIANARTFGGLLDLMMDRLIMAFSSNDEAGENRGDTQTK</sequence>
<dbReference type="InterPro" id="IPR020843">
    <property type="entry name" value="ER"/>
</dbReference>
<feature type="domain" description="Ketoreductase" evidence="3">
    <location>
        <begin position="285"/>
        <end position="450"/>
    </location>
</feature>
<dbReference type="GO" id="GO:0044550">
    <property type="term" value="P:secondary metabolite biosynthetic process"/>
    <property type="evidence" value="ECO:0007669"/>
    <property type="project" value="TreeGrafter"/>
</dbReference>
<keyword evidence="6" id="KW-1185">Reference proteome</keyword>
<dbReference type="Proteomes" id="UP001194746">
    <property type="component" value="Unassembled WGS sequence"/>
</dbReference>
<evidence type="ECO:0000259" key="4">
    <source>
        <dbReference type="SMART" id="SM00829"/>
    </source>
</evidence>
<gene>
    <name evidence="5" type="ORF">FE257_004944</name>
</gene>
<dbReference type="SMART" id="SM00829">
    <property type="entry name" value="PKS_ER"/>
    <property type="match status" value="1"/>
</dbReference>
<evidence type="ECO:0000256" key="1">
    <source>
        <dbReference type="ARBA" id="ARBA00022679"/>
    </source>
</evidence>
<dbReference type="SUPFAM" id="SSF47336">
    <property type="entry name" value="ACP-like"/>
    <property type="match status" value="1"/>
</dbReference>
<dbReference type="InterPro" id="IPR036736">
    <property type="entry name" value="ACP-like_sf"/>
</dbReference>
<dbReference type="Gene3D" id="3.90.180.10">
    <property type="entry name" value="Medium-chain alcohol dehydrogenases, catalytic domain"/>
    <property type="match status" value="1"/>
</dbReference>
<reference evidence="5" key="1">
    <citation type="journal article" date="2019" name="Beilstein J. Org. Chem.">
        <title>Nanangenines: drimane sesquiterpenoids as the dominant metabolite cohort of a novel Australian fungus, Aspergillus nanangensis.</title>
        <authorList>
            <person name="Lacey H.J."/>
            <person name="Gilchrist C.L.M."/>
            <person name="Crombie A."/>
            <person name="Kalaitzis J.A."/>
            <person name="Vuong D."/>
            <person name="Rutledge P.J."/>
            <person name="Turner P."/>
            <person name="Pitt J.I."/>
            <person name="Lacey E."/>
            <person name="Chooi Y.H."/>
            <person name="Piggott A.M."/>
        </authorList>
    </citation>
    <scope>NUCLEOTIDE SEQUENCE</scope>
    <source>
        <strain evidence="5">MST-FP2251</strain>
    </source>
</reference>
<dbReference type="CDD" id="cd05195">
    <property type="entry name" value="enoyl_red"/>
    <property type="match status" value="1"/>
</dbReference>
<organism evidence="5 6">
    <name type="scientific">Aspergillus nanangensis</name>
    <dbReference type="NCBI Taxonomy" id="2582783"/>
    <lineage>
        <taxon>Eukaryota</taxon>
        <taxon>Fungi</taxon>
        <taxon>Dikarya</taxon>
        <taxon>Ascomycota</taxon>
        <taxon>Pezizomycotina</taxon>
        <taxon>Eurotiomycetes</taxon>
        <taxon>Eurotiomycetidae</taxon>
        <taxon>Eurotiales</taxon>
        <taxon>Aspergillaceae</taxon>
        <taxon>Aspergillus</taxon>
        <taxon>Aspergillus subgen. Circumdati</taxon>
    </lineage>
</organism>